<dbReference type="EC" id="3.6.1.27" evidence="3 14"/>
<dbReference type="PANTHER" id="PTHR30622:SF3">
    <property type="entry name" value="UNDECAPRENYL-DIPHOSPHATASE"/>
    <property type="match status" value="1"/>
</dbReference>
<dbReference type="OrthoDB" id="9808289at2"/>
<protein>
    <recommendedName>
        <fullName evidence="4 14">Undecaprenyl-diphosphatase</fullName>
        <ecNumber evidence="3 14">3.6.1.27</ecNumber>
    </recommendedName>
    <alternativeName>
        <fullName evidence="12 14">Bacitracin resistance protein</fullName>
    </alternativeName>
    <alternativeName>
        <fullName evidence="11 14">Undecaprenyl pyrophosphate phosphatase</fullName>
    </alternativeName>
</protein>
<comment type="miscellaneous">
    <text evidence="14">Bacitracin is thought to be involved in the inhibition of peptidoglycan synthesis by sequestering undecaprenyl diphosphate, thereby reducing the pool of lipid carrier available.</text>
</comment>
<keyword evidence="14" id="KW-0961">Cell wall biogenesis/degradation</keyword>
<dbReference type="Proteomes" id="UP000058012">
    <property type="component" value="Unassembled WGS sequence"/>
</dbReference>
<comment type="caution">
    <text evidence="15">The sequence shown here is derived from an EMBL/GenBank/DDBJ whole genome shotgun (WGS) entry which is preliminary data.</text>
</comment>
<dbReference type="GO" id="GO:0008360">
    <property type="term" value="P:regulation of cell shape"/>
    <property type="evidence" value="ECO:0007669"/>
    <property type="project" value="UniProtKB-KW"/>
</dbReference>
<evidence type="ECO:0000256" key="9">
    <source>
        <dbReference type="ARBA" id="ARBA00023136"/>
    </source>
</evidence>
<keyword evidence="16" id="KW-1185">Reference proteome</keyword>
<dbReference type="NCBIfam" id="TIGR00753">
    <property type="entry name" value="undec_PP_bacA"/>
    <property type="match status" value="1"/>
</dbReference>
<comment type="similarity">
    <text evidence="2 14">Belongs to the UppP family.</text>
</comment>
<dbReference type="AlphaFoldDB" id="A0A117UZ58"/>
<keyword evidence="7 14" id="KW-0378">Hydrolase</keyword>
<dbReference type="RefSeq" id="WP_067906076.1">
    <property type="nucleotide sequence ID" value="NZ_KQ954244.1"/>
</dbReference>
<keyword evidence="10 14" id="KW-0046">Antibiotic resistance</keyword>
<dbReference type="EMBL" id="LLZS01000001">
    <property type="protein sequence ID" value="KUR73558.1"/>
    <property type="molecule type" value="Genomic_DNA"/>
</dbReference>
<evidence type="ECO:0000256" key="6">
    <source>
        <dbReference type="ARBA" id="ARBA00022692"/>
    </source>
</evidence>
<feature type="transmembrane region" description="Helical" evidence="14">
    <location>
        <begin position="44"/>
        <end position="62"/>
    </location>
</feature>
<dbReference type="Pfam" id="PF02673">
    <property type="entry name" value="BacA"/>
    <property type="match status" value="1"/>
</dbReference>
<feature type="transmembrane region" description="Helical" evidence="14">
    <location>
        <begin position="82"/>
        <end position="100"/>
    </location>
</feature>
<dbReference type="GO" id="GO:0005886">
    <property type="term" value="C:plasma membrane"/>
    <property type="evidence" value="ECO:0007669"/>
    <property type="project" value="UniProtKB-SubCell"/>
</dbReference>
<keyword evidence="5 14" id="KW-1003">Cell membrane</keyword>
<evidence type="ECO:0000256" key="5">
    <source>
        <dbReference type="ARBA" id="ARBA00022475"/>
    </source>
</evidence>
<name>A0A117UZ58_9SPHN</name>
<evidence type="ECO:0000256" key="11">
    <source>
        <dbReference type="ARBA" id="ARBA00032707"/>
    </source>
</evidence>
<gene>
    <name evidence="14" type="primary">uppP</name>
    <name evidence="15" type="ORF">AQZ52_00880</name>
</gene>
<reference evidence="15 16" key="1">
    <citation type="submission" date="2015-10" db="EMBL/GenBank/DDBJ databases">
        <title>Draft genome sequence of Novosphingobium fuchskuhlense DSM 25065 isolated from a surface water sample of the southwest basin of Lake Grosse Fuchskuhle.</title>
        <authorList>
            <person name="Ruckert C."/>
            <person name="Winkler A."/>
            <person name="Glaeser J."/>
            <person name="Grossart H.-P."/>
            <person name="Kalinowski J."/>
            <person name="Glaeser S."/>
        </authorList>
    </citation>
    <scope>NUCLEOTIDE SEQUENCE [LARGE SCALE GENOMIC DNA]</scope>
    <source>
        <strain evidence="15 16">FNE08-7</strain>
    </source>
</reference>
<keyword evidence="8 14" id="KW-1133">Transmembrane helix</keyword>
<feature type="transmembrane region" description="Helical" evidence="14">
    <location>
        <begin position="186"/>
        <end position="204"/>
    </location>
</feature>
<comment type="subcellular location">
    <subcellularLocation>
        <location evidence="1 14">Cell membrane</location>
        <topology evidence="1 14">Multi-pass membrane protein</topology>
    </subcellularLocation>
</comment>
<dbReference type="GO" id="GO:0046677">
    <property type="term" value="P:response to antibiotic"/>
    <property type="evidence" value="ECO:0007669"/>
    <property type="project" value="UniProtKB-UniRule"/>
</dbReference>
<evidence type="ECO:0000313" key="15">
    <source>
        <dbReference type="EMBL" id="KUR73558.1"/>
    </source>
</evidence>
<evidence type="ECO:0000256" key="3">
    <source>
        <dbReference type="ARBA" id="ARBA00012374"/>
    </source>
</evidence>
<accession>A0A117UZ58</accession>
<dbReference type="NCBIfam" id="NF001390">
    <property type="entry name" value="PRK00281.1-4"/>
    <property type="match status" value="1"/>
</dbReference>
<dbReference type="HAMAP" id="MF_01006">
    <property type="entry name" value="Undec_diphosphatase"/>
    <property type="match status" value="1"/>
</dbReference>
<evidence type="ECO:0000256" key="7">
    <source>
        <dbReference type="ARBA" id="ARBA00022801"/>
    </source>
</evidence>
<evidence type="ECO:0000256" key="8">
    <source>
        <dbReference type="ARBA" id="ARBA00022989"/>
    </source>
</evidence>
<sequence>MDTTITAILLGIVEGLTEFIPVSSTGHLILASELFGYDAKSWEVFNVVIQLPAVMAVVVLYWRTFMDVAVGALRGSRESIAFVRNVLAAFIPAAIVGVLFKSRIDLLLENPVVVCAALILGGFAIIAVERLVSHQNYRPVGQMPLGQAIRIGFMQCIAVIPGVSRSGATIMGALVMGENRRTAAEFSFFLAVPTMLGATVKQLWDHRHELSAGAGPVGMKEIAIGSVVSFVVSLIVVKFFIGYVSKRGFTPFAVYRIVLGAAGLVWLLWV</sequence>
<proteinExistence type="inferred from homology"/>
<feature type="transmembrane region" description="Helical" evidence="14">
    <location>
        <begin position="224"/>
        <end position="241"/>
    </location>
</feature>
<keyword evidence="14" id="KW-0573">Peptidoglycan synthesis</keyword>
<feature type="transmembrane region" description="Helical" evidence="14">
    <location>
        <begin position="112"/>
        <end position="132"/>
    </location>
</feature>
<dbReference type="GO" id="GO:0050380">
    <property type="term" value="F:undecaprenyl-diphosphatase activity"/>
    <property type="evidence" value="ECO:0007669"/>
    <property type="project" value="UniProtKB-UniRule"/>
</dbReference>
<dbReference type="GO" id="GO:0009252">
    <property type="term" value="P:peptidoglycan biosynthetic process"/>
    <property type="evidence" value="ECO:0007669"/>
    <property type="project" value="UniProtKB-KW"/>
</dbReference>
<evidence type="ECO:0000256" key="14">
    <source>
        <dbReference type="HAMAP-Rule" id="MF_01006"/>
    </source>
</evidence>
<dbReference type="InterPro" id="IPR003824">
    <property type="entry name" value="UppP"/>
</dbReference>
<dbReference type="GO" id="GO:0071555">
    <property type="term" value="P:cell wall organization"/>
    <property type="evidence" value="ECO:0007669"/>
    <property type="project" value="UniProtKB-KW"/>
</dbReference>
<keyword evidence="14" id="KW-0133">Cell shape</keyword>
<evidence type="ECO:0000256" key="10">
    <source>
        <dbReference type="ARBA" id="ARBA00023251"/>
    </source>
</evidence>
<dbReference type="STRING" id="1117702.AQZ52_00880"/>
<organism evidence="15 16">
    <name type="scientific">Novosphingobium fuchskuhlense</name>
    <dbReference type="NCBI Taxonomy" id="1117702"/>
    <lineage>
        <taxon>Bacteria</taxon>
        <taxon>Pseudomonadati</taxon>
        <taxon>Pseudomonadota</taxon>
        <taxon>Alphaproteobacteria</taxon>
        <taxon>Sphingomonadales</taxon>
        <taxon>Sphingomonadaceae</taxon>
        <taxon>Novosphingobium</taxon>
    </lineage>
</organism>
<dbReference type="NCBIfam" id="NF001389">
    <property type="entry name" value="PRK00281.1-2"/>
    <property type="match status" value="1"/>
</dbReference>
<keyword evidence="6 14" id="KW-0812">Transmembrane</keyword>
<dbReference type="PANTHER" id="PTHR30622">
    <property type="entry name" value="UNDECAPRENYL-DIPHOSPHATASE"/>
    <property type="match status" value="1"/>
</dbReference>
<feature type="transmembrane region" description="Helical" evidence="14">
    <location>
        <begin position="253"/>
        <end position="269"/>
    </location>
</feature>
<comment type="catalytic activity">
    <reaction evidence="13 14">
        <text>di-trans,octa-cis-undecaprenyl diphosphate + H2O = di-trans,octa-cis-undecaprenyl phosphate + phosphate + H(+)</text>
        <dbReference type="Rhea" id="RHEA:28094"/>
        <dbReference type="ChEBI" id="CHEBI:15377"/>
        <dbReference type="ChEBI" id="CHEBI:15378"/>
        <dbReference type="ChEBI" id="CHEBI:43474"/>
        <dbReference type="ChEBI" id="CHEBI:58405"/>
        <dbReference type="ChEBI" id="CHEBI:60392"/>
        <dbReference type="EC" id="3.6.1.27"/>
    </reaction>
</comment>
<keyword evidence="9 14" id="KW-0472">Membrane</keyword>
<evidence type="ECO:0000256" key="13">
    <source>
        <dbReference type="ARBA" id="ARBA00047594"/>
    </source>
</evidence>
<evidence type="ECO:0000256" key="2">
    <source>
        <dbReference type="ARBA" id="ARBA00010621"/>
    </source>
</evidence>
<evidence type="ECO:0000256" key="1">
    <source>
        <dbReference type="ARBA" id="ARBA00004651"/>
    </source>
</evidence>
<comment type="function">
    <text evidence="14">Catalyzes the dephosphorylation of undecaprenyl diphosphate (UPP). Confers resistance to bacitracin.</text>
</comment>
<evidence type="ECO:0000313" key="16">
    <source>
        <dbReference type="Proteomes" id="UP000058012"/>
    </source>
</evidence>
<evidence type="ECO:0000256" key="4">
    <source>
        <dbReference type="ARBA" id="ARBA00021581"/>
    </source>
</evidence>
<evidence type="ECO:0000256" key="12">
    <source>
        <dbReference type="ARBA" id="ARBA00032932"/>
    </source>
</evidence>